<evidence type="ECO:0000313" key="1">
    <source>
        <dbReference type="EMBL" id="BAE18879.1"/>
    </source>
</evidence>
<name>Q49WI0_STAS1</name>
<keyword evidence="2" id="KW-1185">Reference proteome</keyword>
<dbReference type="AlphaFoldDB" id="Q49WI0"/>
<protein>
    <submittedName>
        <fullName evidence="1">Uncharacterized protein</fullName>
    </submittedName>
</protein>
<dbReference type="KEGG" id="ssp:SSP1734"/>
<accession>Q49WI0</accession>
<dbReference type="EMBL" id="AP008934">
    <property type="protein sequence ID" value="BAE18879.1"/>
    <property type="molecule type" value="Genomic_DNA"/>
</dbReference>
<reference evidence="1 2" key="1">
    <citation type="journal article" date="2005" name="Proc. Natl. Acad. Sci. U.S.A.">
        <title>Whole genome sequence of Staphylococcus saprophyticus reveals the pathogenesis of uncomplicated urinary tract infection.</title>
        <authorList>
            <person name="Kuroda M."/>
            <person name="Yamashita A."/>
            <person name="Hirakawa H."/>
            <person name="Kumano M."/>
            <person name="Morikawa K."/>
            <person name="Higashide M."/>
            <person name="Maruyama A."/>
            <person name="Inose Y."/>
            <person name="Matoba K."/>
            <person name="Toh H."/>
            <person name="Kuhara S."/>
            <person name="Hattori M."/>
            <person name="Ohta T."/>
        </authorList>
    </citation>
    <scope>NUCLEOTIDE SEQUENCE [LARGE SCALE GENOMIC DNA]</scope>
    <source>
        <strain evidence="2">ATCC 15305 / DSM 20229 / NCIMB 8711 / NCTC 7292 / S-41</strain>
    </source>
</reference>
<proteinExistence type="predicted"/>
<gene>
    <name evidence="1" type="ordered locus">SSP1734</name>
</gene>
<sequence length="24" mass="2810">MISLISKYVCFVVINFSYEKKALN</sequence>
<dbReference type="HOGENOM" id="CLU_3421212_0_0_9"/>
<evidence type="ECO:0000313" key="2">
    <source>
        <dbReference type="Proteomes" id="UP000006371"/>
    </source>
</evidence>
<organism evidence="1 2">
    <name type="scientific">Staphylococcus saprophyticus subsp. saprophyticus (strain ATCC 15305 / DSM 20229 / NCIMB 8711 / NCTC 7292 / S-41)</name>
    <dbReference type="NCBI Taxonomy" id="342451"/>
    <lineage>
        <taxon>Bacteria</taxon>
        <taxon>Bacillati</taxon>
        <taxon>Bacillota</taxon>
        <taxon>Bacilli</taxon>
        <taxon>Bacillales</taxon>
        <taxon>Staphylococcaceae</taxon>
        <taxon>Staphylococcus</taxon>
    </lineage>
</organism>
<dbReference type="Proteomes" id="UP000006371">
    <property type="component" value="Chromosome"/>
</dbReference>